<sequence>MLISFKIIEWCKLIGEKFGIIGVGPTGGIMASYLANAGHDVILVDIFKSHMDEIKKNGLRITNYIESNTKFPQENLCYSIDDLKNKGIDTLFIAVKASLLKKLLPQIKSVIKPGTIVISLQNGLDTEEKLAEVFGKENTMRIIVNYAGNLISPGIIRMSFFNPPNYLGVLIPTVEEKSKRLAELITLAGIETKFTPEIKKFEWAKCILNTISPVCVITRSTMKQTLEFEETRMLCKEILREGIAVARARGINLDSNFLETGMNYLDKAGNHRVSMEADIDAGKPSEIDFLNGKIVEYGKIEGIPTPYNKILVSLIRACELPSVDQTKI</sequence>
<dbReference type="SUPFAM" id="SSF51735">
    <property type="entry name" value="NAD(P)-binding Rossmann-fold domains"/>
    <property type="match status" value="1"/>
</dbReference>
<evidence type="ECO:0000256" key="2">
    <source>
        <dbReference type="ARBA" id="ARBA00022857"/>
    </source>
</evidence>
<evidence type="ECO:0000259" key="4">
    <source>
        <dbReference type="Pfam" id="PF02558"/>
    </source>
</evidence>
<proteinExistence type="inferred from homology"/>
<dbReference type="NCBIfam" id="TIGR00745">
    <property type="entry name" value="apbA_panE"/>
    <property type="match status" value="1"/>
</dbReference>
<dbReference type="InterPro" id="IPR013328">
    <property type="entry name" value="6PGD_dom2"/>
</dbReference>
<dbReference type="Gene3D" id="3.40.50.720">
    <property type="entry name" value="NAD(P)-binding Rossmann-like Domain"/>
    <property type="match status" value="1"/>
</dbReference>
<dbReference type="Gene3D" id="1.10.1040.10">
    <property type="entry name" value="N-(1-d-carboxylethyl)-l-norvaline Dehydrogenase, domain 2"/>
    <property type="match status" value="1"/>
</dbReference>
<dbReference type="PANTHER" id="PTHR21708">
    <property type="entry name" value="PROBABLE 2-DEHYDROPANTOATE 2-REDUCTASE"/>
    <property type="match status" value="1"/>
</dbReference>
<organism evidence="6">
    <name type="scientific">marine sediment metagenome</name>
    <dbReference type="NCBI Taxonomy" id="412755"/>
    <lineage>
        <taxon>unclassified sequences</taxon>
        <taxon>metagenomes</taxon>
        <taxon>ecological metagenomes</taxon>
    </lineage>
</organism>
<dbReference type="InterPro" id="IPR013752">
    <property type="entry name" value="KPA_reductase"/>
</dbReference>
<evidence type="ECO:0000256" key="1">
    <source>
        <dbReference type="ARBA" id="ARBA00007870"/>
    </source>
</evidence>
<keyword evidence="3" id="KW-0560">Oxidoreductase</keyword>
<evidence type="ECO:0000259" key="5">
    <source>
        <dbReference type="Pfam" id="PF08546"/>
    </source>
</evidence>
<dbReference type="SUPFAM" id="SSF48179">
    <property type="entry name" value="6-phosphogluconate dehydrogenase C-terminal domain-like"/>
    <property type="match status" value="1"/>
</dbReference>
<dbReference type="GO" id="GO:0015940">
    <property type="term" value="P:pantothenate biosynthetic process"/>
    <property type="evidence" value="ECO:0007669"/>
    <property type="project" value="InterPro"/>
</dbReference>
<dbReference type="Pfam" id="PF08546">
    <property type="entry name" value="ApbA_C"/>
    <property type="match status" value="1"/>
</dbReference>
<evidence type="ECO:0008006" key="7">
    <source>
        <dbReference type="Google" id="ProtNLM"/>
    </source>
</evidence>
<dbReference type="GO" id="GO:0005737">
    <property type="term" value="C:cytoplasm"/>
    <property type="evidence" value="ECO:0007669"/>
    <property type="project" value="TreeGrafter"/>
</dbReference>
<dbReference type="InterPro" id="IPR008927">
    <property type="entry name" value="6-PGluconate_DH-like_C_sf"/>
</dbReference>
<evidence type="ECO:0000313" key="6">
    <source>
        <dbReference type="EMBL" id="KKL84298.1"/>
    </source>
</evidence>
<dbReference type="AlphaFoldDB" id="A0A0F9FDJ2"/>
<feature type="domain" description="Ketopantoate reductase N-terminal" evidence="4">
    <location>
        <begin position="19"/>
        <end position="159"/>
    </location>
</feature>
<feature type="domain" description="Ketopantoate reductase C-terminal" evidence="5">
    <location>
        <begin position="198"/>
        <end position="318"/>
    </location>
</feature>
<protein>
    <recommendedName>
        <fullName evidence="7">2-dehydropantoate 2-reductase</fullName>
    </recommendedName>
</protein>
<accession>A0A0F9FDJ2</accession>
<comment type="caution">
    <text evidence="6">The sequence shown here is derived from an EMBL/GenBank/DDBJ whole genome shotgun (WGS) entry which is preliminary data.</text>
</comment>
<dbReference type="Pfam" id="PF02558">
    <property type="entry name" value="ApbA"/>
    <property type="match status" value="1"/>
</dbReference>
<dbReference type="InterPro" id="IPR003710">
    <property type="entry name" value="ApbA"/>
</dbReference>
<name>A0A0F9FDJ2_9ZZZZ</name>
<dbReference type="InterPro" id="IPR036291">
    <property type="entry name" value="NAD(P)-bd_dom_sf"/>
</dbReference>
<gene>
    <name evidence="6" type="ORF">LCGC14_1966120</name>
</gene>
<dbReference type="InterPro" id="IPR013332">
    <property type="entry name" value="KPR_N"/>
</dbReference>
<dbReference type="InterPro" id="IPR051402">
    <property type="entry name" value="KPR-Related"/>
</dbReference>
<dbReference type="EMBL" id="LAZR01021740">
    <property type="protein sequence ID" value="KKL84298.1"/>
    <property type="molecule type" value="Genomic_DNA"/>
</dbReference>
<reference evidence="6" key="1">
    <citation type="journal article" date="2015" name="Nature">
        <title>Complex archaea that bridge the gap between prokaryotes and eukaryotes.</title>
        <authorList>
            <person name="Spang A."/>
            <person name="Saw J.H."/>
            <person name="Jorgensen S.L."/>
            <person name="Zaremba-Niedzwiedzka K."/>
            <person name="Martijn J."/>
            <person name="Lind A.E."/>
            <person name="van Eijk R."/>
            <person name="Schleper C."/>
            <person name="Guy L."/>
            <person name="Ettema T.J."/>
        </authorList>
    </citation>
    <scope>NUCLEOTIDE SEQUENCE</scope>
</reference>
<keyword evidence="2" id="KW-0521">NADP</keyword>
<dbReference type="PANTHER" id="PTHR21708:SF26">
    <property type="entry name" value="2-DEHYDROPANTOATE 2-REDUCTASE"/>
    <property type="match status" value="1"/>
</dbReference>
<dbReference type="GO" id="GO:0008677">
    <property type="term" value="F:2-dehydropantoate 2-reductase activity"/>
    <property type="evidence" value="ECO:0007669"/>
    <property type="project" value="InterPro"/>
</dbReference>
<comment type="similarity">
    <text evidence="1">Belongs to the ketopantoate reductase family.</text>
</comment>
<evidence type="ECO:0000256" key="3">
    <source>
        <dbReference type="ARBA" id="ARBA00023002"/>
    </source>
</evidence>